<name>A0AAN6WNC3_9PEZI</name>
<dbReference type="EMBL" id="MU864467">
    <property type="protein sequence ID" value="KAK4184976.1"/>
    <property type="molecule type" value="Genomic_DNA"/>
</dbReference>
<organism evidence="3 4">
    <name type="scientific">Podospora australis</name>
    <dbReference type="NCBI Taxonomy" id="1536484"/>
    <lineage>
        <taxon>Eukaryota</taxon>
        <taxon>Fungi</taxon>
        <taxon>Dikarya</taxon>
        <taxon>Ascomycota</taxon>
        <taxon>Pezizomycotina</taxon>
        <taxon>Sordariomycetes</taxon>
        <taxon>Sordariomycetidae</taxon>
        <taxon>Sordariales</taxon>
        <taxon>Podosporaceae</taxon>
        <taxon>Podospora</taxon>
    </lineage>
</organism>
<gene>
    <name evidence="3" type="ORF">QBC35DRAFT_349430</name>
</gene>
<keyword evidence="4" id="KW-1185">Reference proteome</keyword>
<feature type="compositionally biased region" description="Basic residues" evidence="2">
    <location>
        <begin position="36"/>
        <end position="48"/>
    </location>
</feature>
<dbReference type="Proteomes" id="UP001302126">
    <property type="component" value="Unassembled WGS sequence"/>
</dbReference>
<protein>
    <submittedName>
        <fullName evidence="3">Uncharacterized protein</fullName>
    </submittedName>
</protein>
<feature type="compositionally biased region" description="Basic and acidic residues" evidence="2">
    <location>
        <begin position="50"/>
        <end position="64"/>
    </location>
</feature>
<reference evidence="3" key="2">
    <citation type="submission" date="2023-05" db="EMBL/GenBank/DDBJ databases">
        <authorList>
            <consortium name="Lawrence Berkeley National Laboratory"/>
            <person name="Steindorff A."/>
            <person name="Hensen N."/>
            <person name="Bonometti L."/>
            <person name="Westerberg I."/>
            <person name="Brannstrom I.O."/>
            <person name="Guillou S."/>
            <person name="Cros-Aarteil S."/>
            <person name="Calhoun S."/>
            <person name="Haridas S."/>
            <person name="Kuo A."/>
            <person name="Mondo S."/>
            <person name="Pangilinan J."/>
            <person name="Riley R."/>
            <person name="Labutti K."/>
            <person name="Andreopoulos B."/>
            <person name="Lipzen A."/>
            <person name="Chen C."/>
            <person name="Yanf M."/>
            <person name="Daum C."/>
            <person name="Ng V."/>
            <person name="Clum A."/>
            <person name="Ohm R."/>
            <person name="Martin F."/>
            <person name="Silar P."/>
            <person name="Natvig D."/>
            <person name="Lalanne C."/>
            <person name="Gautier V."/>
            <person name="Ament-Velasquez S.L."/>
            <person name="Kruys A."/>
            <person name="Hutchinson M.I."/>
            <person name="Powell A.J."/>
            <person name="Barry K."/>
            <person name="Miller A.N."/>
            <person name="Grigoriev I.V."/>
            <person name="Debuchy R."/>
            <person name="Gladieux P."/>
            <person name="Thoren M.H."/>
            <person name="Johannesson H."/>
        </authorList>
    </citation>
    <scope>NUCLEOTIDE SEQUENCE</scope>
    <source>
        <strain evidence="3">PSN309</strain>
    </source>
</reference>
<evidence type="ECO:0000313" key="3">
    <source>
        <dbReference type="EMBL" id="KAK4184976.1"/>
    </source>
</evidence>
<accession>A0AAN6WNC3</accession>
<feature type="coiled-coil region" evidence="1">
    <location>
        <begin position="154"/>
        <end position="181"/>
    </location>
</feature>
<feature type="non-terminal residue" evidence="3">
    <location>
        <position position="1"/>
    </location>
</feature>
<dbReference type="AlphaFoldDB" id="A0AAN6WNC3"/>
<evidence type="ECO:0000313" key="4">
    <source>
        <dbReference type="Proteomes" id="UP001302126"/>
    </source>
</evidence>
<feature type="region of interest" description="Disordered" evidence="2">
    <location>
        <begin position="23"/>
        <end position="64"/>
    </location>
</feature>
<evidence type="ECO:0000256" key="2">
    <source>
        <dbReference type="SAM" id="MobiDB-lite"/>
    </source>
</evidence>
<feature type="compositionally biased region" description="Basic and acidic residues" evidence="2">
    <location>
        <begin position="26"/>
        <end position="35"/>
    </location>
</feature>
<sequence length="193" mass="21329">KSPEILSQIGRVALPFILAKLAQQVDRPEKPESRSASRRRPSASRTRSRGIGERSTSDSSDHDHDLHGIISQVAVGLFAFGVRKLIRRRREAKRRAAAEARKDKAAQPPDPATLVELSVALDATAREVQGASSSIRRLSQTKGHDKWGDSCLLQEELVKDAERLEGSLRELESGIHNMRNLHPGLRPPENGSR</sequence>
<keyword evidence="1" id="KW-0175">Coiled coil</keyword>
<reference evidence="3" key="1">
    <citation type="journal article" date="2023" name="Mol. Phylogenet. Evol.">
        <title>Genome-scale phylogeny and comparative genomics of the fungal order Sordariales.</title>
        <authorList>
            <person name="Hensen N."/>
            <person name="Bonometti L."/>
            <person name="Westerberg I."/>
            <person name="Brannstrom I.O."/>
            <person name="Guillou S."/>
            <person name="Cros-Aarteil S."/>
            <person name="Calhoun S."/>
            <person name="Haridas S."/>
            <person name="Kuo A."/>
            <person name="Mondo S."/>
            <person name="Pangilinan J."/>
            <person name="Riley R."/>
            <person name="LaButti K."/>
            <person name="Andreopoulos B."/>
            <person name="Lipzen A."/>
            <person name="Chen C."/>
            <person name="Yan M."/>
            <person name="Daum C."/>
            <person name="Ng V."/>
            <person name="Clum A."/>
            <person name="Steindorff A."/>
            <person name="Ohm R.A."/>
            <person name="Martin F."/>
            <person name="Silar P."/>
            <person name="Natvig D.O."/>
            <person name="Lalanne C."/>
            <person name="Gautier V."/>
            <person name="Ament-Velasquez S.L."/>
            <person name="Kruys A."/>
            <person name="Hutchinson M.I."/>
            <person name="Powell A.J."/>
            <person name="Barry K."/>
            <person name="Miller A.N."/>
            <person name="Grigoriev I.V."/>
            <person name="Debuchy R."/>
            <person name="Gladieux P."/>
            <person name="Hiltunen Thoren M."/>
            <person name="Johannesson H."/>
        </authorList>
    </citation>
    <scope>NUCLEOTIDE SEQUENCE</scope>
    <source>
        <strain evidence="3">PSN309</strain>
    </source>
</reference>
<evidence type="ECO:0000256" key="1">
    <source>
        <dbReference type="SAM" id="Coils"/>
    </source>
</evidence>
<feature type="non-terminal residue" evidence="3">
    <location>
        <position position="193"/>
    </location>
</feature>
<comment type="caution">
    <text evidence="3">The sequence shown here is derived from an EMBL/GenBank/DDBJ whole genome shotgun (WGS) entry which is preliminary data.</text>
</comment>
<proteinExistence type="predicted"/>